<dbReference type="Proteomes" id="UP000297839">
    <property type="component" value="Unassembled WGS sequence"/>
</dbReference>
<feature type="compositionally biased region" description="Low complexity" evidence="1">
    <location>
        <begin position="128"/>
        <end position="146"/>
    </location>
</feature>
<protein>
    <submittedName>
        <fullName evidence="2">AsmA family protein</fullName>
    </submittedName>
</protein>
<sequence>MRKWMKWVLAAVAAVVVLLAAAVFALSRWASSDDFRQRAQQQAAAALGVPLQLGRIEIAVFPAPSVAVYDARVQTQPPLTLERVEARPVWTSLLAGKPELGSLVVRNAVLPQQGIVALMTRLQKQDAAGKPAGAASSPPKESSAAPTLPRRIVLDRVTWVDEKNQKLTVDADVDFEGELLPQSARVDVVDGRFKGAKARLERTADAWQLRSEIGGGTVTGPLRLQQQKNGQWRLAGELATKGVEVSALTAPSRALTGRVDANTTLQSDFKEPGALADAMHTQTKFTVRNAVLHGIDLAQAVRTLGASRSGETALDTLAGNVTTQGRVVHLTNLVASSGLLSATGNVTLNADKSLAGKVQASLTAGPIGQLAGVPLQVAGTLDSPSVTPTGVSLPGSGVASSVGEKVGKGLGSLKGLFGK</sequence>
<evidence type="ECO:0000313" key="2">
    <source>
        <dbReference type="EMBL" id="TFZ01889.1"/>
    </source>
</evidence>
<name>A0A4Z0BV73_9BURK</name>
<dbReference type="GO" id="GO:0005886">
    <property type="term" value="C:plasma membrane"/>
    <property type="evidence" value="ECO:0007669"/>
    <property type="project" value="TreeGrafter"/>
</dbReference>
<dbReference type="OrthoDB" id="8891556at2"/>
<accession>A0A4Z0BV73</accession>
<proteinExistence type="predicted"/>
<organism evidence="2 3">
    <name type="scientific">Ramlibacter humi</name>
    <dbReference type="NCBI Taxonomy" id="2530451"/>
    <lineage>
        <taxon>Bacteria</taxon>
        <taxon>Pseudomonadati</taxon>
        <taxon>Pseudomonadota</taxon>
        <taxon>Betaproteobacteria</taxon>
        <taxon>Burkholderiales</taxon>
        <taxon>Comamonadaceae</taxon>
        <taxon>Ramlibacter</taxon>
    </lineage>
</organism>
<dbReference type="RefSeq" id="WP_135249989.1">
    <property type="nucleotide sequence ID" value="NZ_SMLK01000003.1"/>
</dbReference>
<reference evidence="2 3" key="1">
    <citation type="submission" date="2019-03" db="EMBL/GenBank/DDBJ databases">
        <title>Ramlibacter sp. 18x22-1, whole genome shotgun sequence.</title>
        <authorList>
            <person name="Zhang X."/>
            <person name="Feng G."/>
            <person name="Zhu H."/>
        </authorList>
    </citation>
    <scope>NUCLEOTIDE SEQUENCE [LARGE SCALE GENOMIC DNA]</scope>
    <source>
        <strain evidence="2 3">18x22-1</strain>
    </source>
</reference>
<gene>
    <name evidence="2" type="ORF">EZ216_11915</name>
</gene>
<evidence type="ECO:0000256" key="1">
    <source>
        <dbReference type="SAM" id="MobiDB-lite"/>
    </source>
</evidence>
<feature type="region of interest" description="Disordered" evidence="1">
    <location>
        <begin position="127"/>
        <end position="147"/>
    </location>
</feature>
<dbReference type="GO" id="GO:0090313">
    <property type="term" value="P:regulation of protein targeting to membrane"/>
    <property type="evidence" value="ECO:0007669"/>
    <property type="project" value="TreeGrafter"/>
</dbReference>
<dbReference type="PANTHER" id="PTHR30441:SF8">
    <property type="entry name" value="DUF748 DOMAIN-CONTAINING PROTEIN"/>
    <property type="match status" value="1"/>
</dbReference>
<evidence type="ECO:0000313" key="3">
    <source>
        <dbReference type="Proteomes" id="UP000297839"/>
    </source>
</evidence>
<keyword evidence="3" id="KW-1185">Reference proteome</keyword>
<dbReference type="EMBL" id="SMLK01000003">
    <property type="protein sequence ID" value="TFZ01889.1"/>
    <property type="molecule type" value="Genomic_DNA"/>
</dbReference>
<comment type="caution">
    <text evidence="2">The sequence shown here is derived from an EMBL/GenBank/DDBJ whole genome shotgun (WGS) entry which is preliminary data.</text>
</comment>
<dbReference type="InterPro" id="IPR052894">
    <property type="entry name" value="AsmA-related"/>
</dbReference>
<dbReference type="AlphaFoldDB" id="A0A4Z0BV73"/>
<dbReference type="PANTHER" id="PTHR30441">
    <property type="entry name" value="DUF748 DOMAIN-CONTAINING PROTEIN"/>
    <property type="match status" value="1"/>
</dbReference>